<keyword evidence="1" id="KW-0812">Transmembrane</keyword>
<dbReference type="Proteomes" id="UP000600026">
    <property type="component" value="Unassembled WGS sequence"/>
</dbReference>
<organism evidence="2 3">
    <name type="scientific">Streptomyces xanthophaeus</name>
    <dbReference type="NCBI Taxonomy" id="67385"/>
    <lineage>
        <taxon>Bacteria</taxon>
        <taxon>Bacillati</taxon>
        <taxon>Actinomycetota</taxon>
        <taxon>Actinomycetes</taxon>
        <taxon>Kitasatosporales</taxon>
        <taxon>Streptomycetaceae</taxon>
        <taxon>Streptomyces</taxon>
    </lineage>
</organism>
<feature type="transmembrane region" description="Helical" evidence="1">
    <location>
        <begin position="12"/>
        <end position="36"/>
    </location>
</feature>
<keyword evidence="1" id="KW-1133">Transmembrane helix</keyword>
<protein>
    <submittedName>
        <fullName evidence="2">Uncharacterized protein</fullName>
    </submittedName>
</protein>
<dbReference type="RefSeq" id="WP_031143093.1">
    <property type="nucleotide sequence ID" value="NZ_BNEE01000011.1"/>
</dbReference>
<keyword evidence="3" id="KW-1185">Reference proteome</keyword>
<reference evidence="2" key="1">
    <citation type="submission" date="2020-09" db="EMBL/GenBank/DDBJ databases">
        <title>Whole genome shotgun sequence of Streptomyces xanthophaeus NBRC 12829.</title>
        <authorList>
            <person name="Komaki H."/>
            <person name="Tamura T."/>
        </authorList>
    </citation>
    <scope>NUCLEOTIDE SEQUENCE</scope>
    <source>
        <strain evidence="2">NBRC 12829</strain>
    </source>
</reference>
<proteinExistence type="predicted"/>
<gene>
    <name evidence="2" type="ORF">Sxan_78030</name>
</gene>
<accession>A0A919LN97</accession>
<dbReference type="AlphaFoldDB" id="A0A919LN97"/>
<sequence>MSALPQLLDGTLLPAGAAAAVYIGTIAAVALTAALARDPQRRRDARETLKVLLRRTNSR</sequence>
<name>A0A919LN97_9ACTN</name>
<evidence type="ECO:0000313" key="2">
    <source>
        <dbReference type="EMBL" id="GHI90439.1"/>
    </source>
</evidence>
<evidence type="ECO:0000313" key="3">
    <source>
        <dbReference type="Proteomes" id="UP000600026"/>
    </source>
</evidence>
<dbReference type="EMBL" id="BNEE01000011">
    <property type="protein sequence ID" value="GHI90439.1"/>
    <property type="molecule type" value="Genomic_DNA"/>
</dbReference>
<evidence type="ECO:0000256" key="1">
    <source>
        <dbReference type="SAM" id="Phobius"/>
    </source>
</evidence>
<keyword evidence="1" id="KW-0472">Membrane</keyword>
<comment type="caution">
    <text evidence="2">The sequence shown here is derived from an EMBL/GenBank/DDBJ whole genome shotgun (WGS) entry which is preliminary data.</text>
</comment>